<sequence length="401" mass="42779">MVADLTLQSRPDLSACQIISGENLSADNNGAVFRPGNCPRLVIKIGSSLLVDKRGQVRRDWLQTVAYDIAKLHQAGQQIIVVSSGAIALGARRLNLPRGGRASLEDAQASASVGQIVLSQCWAELLGACSLDSSQILLTLDDLEDRRRYLNVSATLDRLLSLGVVPVINENDSIATAEIRFGDNDRLAARIGQASHASGVILFSDVDGLYTANPMKDPNAKRIDKVEHIDNDTEAMASSDSASGMGSGGMASKVEAARIATYSGVNLAITTGKRPSPLTMFLNDGAGTLFTADESASAHKTWLAGRLTAHGQVYIDQGAVDALNDGNSLLPAGVCSIEGKFNRGDVVDILDQDHNLIARGLIEYDSDDSAKITGKRSQEIMEILGYEARTALIHRNHMVML</sequence>
<feature type="binding site" evidence="8">
    <location>
        <position position="184"/>
    </location>
    <ligand>
        <name>substrate</name>
    </ligand>
</feature>
<organism evidence="10 11">
    <name type="scientific">Zymomonas mobilis</name>
    <dbReference type="NCBI Taxonomy" id="542"/>
    <lineage>
        <taxon>Bacteria</taxon>
        <taxon>Pseudomonadati</taxon>
        <taxon>Pseudomonadota</taxon>
        <taxon>Alphaproteobacteria</taxon>
        <taxon>Sphingomonadales</taxon>
        <taxon>Zymomonadaceae</taxon>
        <taxon>Zymomonas</taxon>
    </lineage>
</organism>
<dbReference type="CDD" id="cd04242">
    <property type="entry name" value="AAK_G5K_ProB"/>
    <property type="match status" value="1"/>
</dbReference>
<evidence type="ECO:0000256" key="6">
    <source>
        <dbReference type="ARBA" id="ARBA00022777"/>
    </source>
</evidence>
<dbReference type="InterPro" id="IPR036393">
    <property type="entry name" value="AceGlu_kinase-like_sf"/>
</dbReference>
<evidence type="ECO:0000256" key="2">
    <source>
        <dbReference type="ARBA" id="ARBA00022605"/>
    </source>
</evidence>
<comment type="similarity">
    <text evidence="8">Belongs to the glutamate 5-kinase family.</text>
</comment>
<evidence type="ECO:0000256" key="8">
    <source>
        <dbReference type="HAMAP-Rule" id="MF_00456"/>
    </source>
</evidence>
<dbReference type="Gene3D" id="2.30.130.10">
    <property type="entry name" value="PUA domain"/>
    <property type="match status" value="1"/>
</dbReference>
<dbReference type="InterPro" id="IPR001057">
    <property type="entry name" value="Glu/AcGlu_kinase"/>
</dbReference>
<dbReference type="HAMAP" id="MF_00456">
    <property type="entry name" value="ProB"/>
    <property type="match status" value="1"/>
</dbReference>
<dbReference type="InterPro" id="IPR005715">
    <property type="entry name" value="Glu_5kinase/COase_Synthase"/>
</dbReference>
<keyword evidence="5 8" id="KW-0547">Nucleotide-binding</keyword>
<dbReference type="InterPro" id="IPR001048">
    <property type="entry name" value="Asp/Glu/Uridylate_kinase"/>
</dbReference>
<keyword evidence="7 8" id="KW-0067">ATP-binding</keyword>
<accession>A0A542VZK1</accession>
<dbReference type="PRINTS" id="PR00474">
    <property type="entry name" value="GLU5KINASE"/>
</dbReference>
<dbReference type="Gene3D" id="3.40.1160.10">
    <property type="entry name" value="Acetylglutamate kinase-like"/>
    <property type="match status" value="1"/>
</dbReference>
<keyword evidence="6 8" id="KW-0418">Kinase</keyword>
<name>A0A542VZK1_ZYMMB</name>
<gene>
    <name evidence="8" type="primary">proB</name>
    <name evidence="10" type="ORF">FBY58_0288</name>
</gene>
<feature type="binding site" evidence="8">
    <location>
        <position position="44"/>
    </location>
    <ligand>
        <name>ATP</name>
        <dbReference type="ChEBI" id="CHEBI:30616"/>
    </ligand>
</feature>
<dbReference type="FunFam" id="2.30.130.10:FF:000007">
    <property type="entry name" value="Glutamate 5-kinase"/>
    <property type="match status" value="1"/>
</dbReference>
<dbReference type="OrthoDB" id="9804434at2"/>
<dbReference type="GO" id="GO:0003723">
    <property type="term" value="F:RNA binding"/>
    <property type="evidence" value="ECO:0007669"/>
    <property type="project" value="InterPro"/>
</dbReference>
<feature type="binding site" evidence="8">
    <location>
        <position position="84"/>
    </location>
    <ligand>
        <name>substrate</name>
    </ligand>
</feature>
<reference evidence="10 11" key="1">
    <citation type="submission" date="2019-06" db="EMBL/GenBank/DDBJ databases">
        <title>Genome sequencing of Zymomonas mobilis strains for genetic engineering and biofuel applications.</title>
        <authorList>
            <person name="Teravest M."/>
        </authorList>
    </citation>
    <scope>NUCLEOTIDE SEQUENCE [LARGE SCALE GENOMIC DNA]</scope>
    <source>
        <strain evidence="10 11">AN0101</strain>
    </source>
</reference>
<dbReference type="CDD" id="cd21157">
    <property type="entry name" value="PUA_G5K"/>
    <property type="match status" value="1"/>
</dbReference>
<keyword evidence="4 8" id="KW-0808">Transferase</keyword>
<evidence type="ECO:0000256" key="7">
    <source>
        <dbReference type="ARBA" id="ARBA00022840"/>
    </source>
</evidence>
<dbReference type="PANTHER" id="PTHR43654">
    <property type="entry name" value="GLUTAMATE 5-KINASE"/>
    <property type="match status" value="1"/>
</dbReference>
<dbReference type="SUPFAM" id="SSF53633">
    <property type="entry name" value="Carbamate kinase-like"/>
    <property type="match status" value="1"/>
</dbReference>
<evidence type="ECO:0000256" key="1">
    <source>
        <dbReference type="ARBA" id="ARBA00022490"/>
    </source>
</evidence>
<dbReference type="EMBL" id="VFOF01000001">
    <property type="protein sequence ID" value="TQL16744.1"/>
    <property type="molecule type" value="Genomic_DNA"/>
</dbReference>
<evidence type="ECO:0000256" key="3">
    <source>
        <dbReference type="ARBA" id="ARBA00022650"/>
    </source>
</evidence>
<comment type="pathway">
    <text evidence="8">Amino-acid biosynthesis; L-proline biosynthesis; L-glutamate 5-semialdehyde from L-glutamate: step 1/2.</text>
</comment>
<feature type="binding site" evidence="8">
    <location>
        <begin position="204"/>
        <end position="205"/>
    </location>
    <ligand>
        <name>ATP</name>
        <dbReference type="ChEBI" id="CHEBI:30616"/>
    </ligand>
</feature>
<dbReference type="Proteomes" id="UP000316887">
    <property type="component" value="Unassembled WGS sequence"/>
</dbReference>
<evidence type="ECO:0000256" key="5">
    <source>
        <dbReference type="ARBA" id="ARBA00022741"/>
    </source>
</evidence>
<evidence type="ECO:0000256" key="4">
    <source>
        <dbReference type="ARBA" id="ARBA00022679"/>
    </source>
</evidence>
<comment type="catalytic activity">
    <reaction evidence="8">
        <text>L-glutamate + ATP = L-glutamyl 5-phosphate + ADP</text>
        <dbReference type="Rhea" id="RHEA:14877"/>
        <dbReference type="ChEBI" id="CHEBI:29985"/>
        <dbReference type="ChEBI" id="CHEBI:30616"/>
        <dbReference type="ChEBI" id="CHEBI:58274"/>
        <dbReference type="ChEBI" id="CHEBI:456216"/>
        <dbReference type="EC" id="2.7.2.11"/>
    </reaction>
</comment>
<comment type="subcellular location">
    <subcellularLocation>
        <location evidence="8">Cytoplasm</location>
    </subcellularLocation>
</comment>
<comment type="caution">
    <text evidence="10">The sequence shown here is derived from an EMBL/GenBank/DDBJ whole genome shotgun (WGS) entry which is preliminary data.</text>
</comment>
<dbReference type="Pfam" id="PF00696">
    <property type="entry name" value="AA_kinase"/>
    <property type="match status" value="1"/>
</dbReference>
<dbReference type="InterPro" id="IPR019797">
    <property type="entry name" value="Glutamate_5-kinase_CS"/>
</dbReference>
<proteinExistence type="inferred from homology"/>
<dbReference type="UniPathway" id="UPA00098">
    <property type="reaction ID" value="UER00359"/>
</dbReference>
<dbReference type="EC" id="2.7.2.11" evidence="8"/>
<keyword evidence="3 8" id="KW-0641">Proline biosynthesis</keyword>
<dbReference type="GO" id="GO:0004349">
    <property type="term" value="F:glutamate 5-kinase activity"/>
    <property type="evidence" value="ECO:0007669"/>
    <property type="project" value="UniProtKB-UniRule"/>
</dbReference>
<dbReference type="RefSeq" id="WP_141919151.1">
    <property type="nucleotide sequence ID" value="NZ_VFOF01000001.1"/>
</dbReference>
<dbReference type="SUPFAM" id="SSF88697">
    <property type="entry name" value="PUA domain-like"/>
    <property type="match status" value="1"/>
</dbReference>
<feature type="binding site" evidence="8">
    <location>
        <begin position="247"/>
        <end position="253"/>
    </location>
    <ligand>
        <name>ATP</name>
        <dbReference type="ChEBI" id="CHEBI:30616"/>
    </ligand>
</feature>
<dbReference type="FunFam" id="3.40.1160.10:FF:000018">
    <property type="entry name" value="Glutamate 5-kinase"/>
    <property type="match status" value="1"/>
</dbReference>
<dbReference type="SMART" id="SM00359">
    <property type="entry name" value="PUA"/>
    <property type="match status" value="1"/>
</dbReference>
<dbReference type="AlphaFoldDB" id="A0A542VZK1"/>
<evidence type="ECO:0000259" key="9">
    <source>
        <dbReference type="SMART" id="SM00359"/>
    </source>
</evidence>
<dbReference type="PROSITE" id="PS00902">
    <property type="entry name" value="GLUTAMATE_5_KINASE"/>
    <property type="match status" value="1"/>
</dbReference>
<dbReference type="PROSITE" id="PS50890">
    <property type="entry name" value="PUA"/>
    <property type="match status" value="1"/>
</dbReference>
<feature type="binding site" evidence="8">
    <location>
        <position position="172"/>
    </location>
    <ligand>
        <name>substrate</name>
    </ligand>
</feature>
<evidence type="ECO:0000313" key="10">
    <source>
        <dbReference type="EMBL" id="TQL16744.1"/>
    </source>
</evidence>
<dbReference type="GO" id="GO:0055129">
    <property type="term" value="P:L-proline biosynthetic process"/>
    <property type="evidence" value="ECO:0007669"/>
    <property type="project" value="UniProtKB-UniRule"/>
</dbReference>
<evidence type="ECO:0000313" key="11">
    <source>
        <dbReference type="Proteomes" id="UP000316887"/>
    </source>
</evidence>
<dbReference type="PIRSF" id="PIRSF000729">
    <property type="entry name" value="GK"/>
    <property type="match status" value="1"/>
</dbReference>
<dbReference type="InterPro" id="IPR015947">
    <property type="entry name" value="PUA-like_sf"/>
</dbReference>
<dbReference type="InterPro" id="IPR041739">
    <property type="entry name" value="G5K_ProB"/>
</dbReference>
<dbReference type="InterPro" id="IPR011529">
    <property type="entry name" value="Glu_5kinase"/>
</dbReference>
<comment type="function">
    <text evidence="8">Catalyzes the transfer of a phosphate group to glutamate to form L-glutamate 5-phosphate.</text>
</comment>
<dbReference type="PANTHER" id="PTHR43654:SF1">
    <property type="entry name" value="ISOPENTENYL PHOSPHATE KINASE"/>
    <property type="match status" value="1"/>
</dbReference>
<dbReference type="NCBIfam" id="TIGR01027">
    <property type="entry name" value="proB"/>
    <property type="match status" value="1"/>
</dbReference>
<dbReference type="InterPro" id="IPR036974">
    <property type="entry name" value="PUA_sf"/>
</dbReference>
<feature type="domain" description="PUA" evidence="9">
    <location>
        <begin position="311"/>
        <end position="393"/>
    </location>
</feature>
<dbReference type="InterPro" id="IPR002478">
    <property type="entry name" value="PUA"/>
</dbReference>
<protein>
    <recommendedName>
        <fullName evidence="8">Glutamate 5-kinase</fullName>
        <ecNumber evidence="8">2.7.2.11</ecNumber>
    </recommendedName>
    <alternativeName>
        <fullName evidence="8">Gamma-glutamyl kinase</fullName>
        <shortName evidence="8">GK</shortName>
    </alternativeName>
</protein>
<keyword evidence="2 8" id="KW-0028">Amino-acid biosynthesis</keyword>
<dbReference type="GO" id="GO:0005524">
    <property type="term" value="F:ATP binding"/>
    <property type="evidence" value="ECO:0007669"/>
    <property type="project" value="UniProtKB-KW"/>
</dbReference>
<dbReference type="Pfam" id="PF01472">
    <property type="entry name" value="PUA"/>
    <property type="match status" value="1"/>
</dbReference>
<dbReference type="GO" id="GO:0005829">
    <property type="term" value="C:cytosol"/>
    <property type="evidence" value="ECO:0007669"/>
    <property type="project" value="TreeGrafter"/>
</dbReference>
<keyword evidence="1 8" id="KW-0963">Cytoplasm</keyword>